<evidence type="ECO:0000256" key="4">
    <source>
        <dbReference type="ARBA" id="ARBA00022683"/>
    </source>
</evidence>
<dbReference type="Gene3D" id="1.20.58.80">
    <property type="entry name" value="Phosphotransferase system, lactose/cellobiose-type IIA subunit"/>
    <property type="match status" value="1"/>
</dbReference>
<evidence type="ECO:0000256" key="7">
    <source>
        <dbReference type="PROSITE-ProRule" id="PRU00418"/>
    </source>
</evidence>
<evidence type="ECO:0000313" key="9">
    <source>
        <dbReference type="Proteomes" id="UP000050865"/>
    </source>
</evidence>
<protein>
    <submittedName>
        <fullName evidence="8">Uncharacterized protein</fullName>
    </submittedName>
</protein>
<comment type="cofactor">
    <cofactor evidence="6">
        <name>Mg(2+)</name>
        <dbReference type="ChEBI" id="CHEBI:18420"/>
    </cofactor>
    <text evidence="6">Binds 1 Mg(2+) ion per trimer.</text>
</comment>
<dbReference type="SUPFAM" id="SSF46973">
    <property type="entry name" value="Enzyme IIa from lactose specific PTS, IIa-lac"/>
    <property type="match status" value="1"/>
</dbReference>
<dbReference type="PROSITE" id="PS51095">
    <property type="entry name" value="PTS_EIIA_TYPE_3"/>
    <property type="match status" value="1"/>
</dbReference>
<keyword evidence="6" id="KW-0460">Magnesium</keyword>
<sequence length="106" mass="11522">MMNEEGAQVAMKIIYYAGNAKSSALQAIDAAFSGDQDKATAKLAEAKKQLNSAHNIQTSLMTDEMNGKMIEKSIILIHAQDQFMAANTEIELGERLIKFSAKALNS</sequence>
<keyword evidence="4" id="KW-0598">Phosphotransferase system</keyword>
<keyword evidence="6" id="KW-0479">Metal-binding</keyword>
<evidence type="ECO:0000256" key="6">
    <source>
        <dbReference type="PIRSR" id="PIRSR000699-2"/>
    </source>
</evidence>
<proteinExistence type="predicted"/>
<organism evidence="8 9">
    <name type="scientific">Lacticaseibacillus camelliae DSM 22697 = JCM 13995</name>
    <dbReference type="NCBI Taxonomy" id="1423730"/>
    <lineage>
        <taxon>Bacteria</taxon>
        <taxon>Bacillati</taxon>
        <taxon>Bacillota</taxon>
        <taxon>Bacilli</taxon>
        <taxon>Lactobacillales</taxon>
        <taxon>Lactobacillaceae</taxon>
        <taxon>Lacticaseibacillus</taxon>
    </lineage>
</organism>
<dbReference type="PIRSF" id="PIRSF000699">
    <property type="entry name" value="PTS_IILac_III"/>
    <property type="match status" value="1"/>
</dbReference>
<comment type="caution">
    <text evidence="8">The sequence shown here is derived from an EMBL/GenBank/DDBJ whole genome shotgun (WGS) entry which is preliminary data.</text>
</comment>
<reference evidence="8 9" key="1">
    <citation type="journal article" date="2015" name="Genome Announc.">
        <title>Expanding the biotechnology potential of lactobacilli through comparative genomics of 213 strains and associated genera.</title>
        <authorList>
            <person name="Sun Z."/>
            <person name="Harris H.M."/>
            <person name="McCann A."/>
            <person name="Guo C."/>
            <person name="Argimon S."/>
            <person name="Zhang W."/>
            <person name="Yang X."/>
            <person name="Jeffery I.B."/>
            <person name="Cooney J.C."/>
            <person name="Kagawa T.F."/>
            <person name="Liu W."/>
            <person name="Song Y."/>
            <person name="Salvetti E."/>
            <person name="Wrobel A."/>
            <person name="Rasinkangas P."/>
            <person name="Parkhill J."/>
            <person name="Rea M.C."/>
            <person name="O'Sullivan O."/>
            <person name="Ritari J."/>
            <person name="Douillard F.P."/>
            <person name="Paul Ross R."/>
            <person name="Yang R."/>
            <person name="Briner A.E."/>
            <person name="Felis G.E."/>
            <person name="de Vos W.M."/>
            <person name="Barrangou R."/>
            <person name="Klaenhammer T.R."/>
            <person name="Caufield P.W."/>
            <person name="Cui Y."/>
            <person name="Zhang H."/>
            <person name="O'Toole P.W."/>
        </authorList>
    </citation>
    <scope>NUCLEOTIDE SEQUENCE [LARGE SCALE GENOMIC DNA]</scope>
    <source>
        <strain evidence="8 9">DSM 22697</strain>
    </source>
</reference>
<evidence type="ECO:0000256" key="5">
    <source>
        <dbReference type="PIRSR" id="PIRSR000699-1"/>
    </source>
</evidence>
<dbReference type="PANTHER" id="PTHR34382">
    <property type="entry name" value="PTS SYSTEM N,N'-DIACETYLCHITOBIOSE-SPECIFIC EIIA COMPONENT"/>
    <property type="match status" value="1"/>
</dbReference>
<evidence type="ECO:0000256" key="1">
    <source>
        <dbReference type="ARBA" id="ARBA00022448"/>
    </source>
</evidence>
<feature type="binding site" evidence="6">
    <location>
        <position position="81"/>
    </location>
    <ligand>
        <name>Mg(2+)</name>
        <dbReference type="ChEBI" id="CHEBI:18420"/>
        <note>ligand shared between all trimeric partners</note>
    </ligand>
</feature>
<dbReference type="AlphaFoldDB" id="A0A0R2FCT1"/>
<gene>
    <name evidence="8" type="ORF">FC75_GL000664</name>
</gene>
<evidence type="ECO:0000256" key="2">
    <source>
        <dbReference type="ARBA" id="ARBA00022597"/>
    </source>
</evidence>
<keyword evidence="3" id="KW-0808">Transferase</keyword>
<dbReference type="STRING" id="1423730.FC75_GL000664"/>
<accession>A0A0R2FCT1</accession>
<dbReference type="EMBL" id="AYZJ01000014">
    <property type="protein sequence ID" value="KRN25302.1"/>
    <property type="molecule type" value="Genomic_DNA"/>
</dbReference>
<dbReference type="Proteomes" id="UP000050865">
    <property type="component" value="Unassembled WGS sequence"/>
</dbReference>
<feature type="modified residue" description="Phosphohistidine; by HPr" evidence="7">
    <location>
        <position position="78"/>
    </location>
</feature>
<dbReference type="InterPro" id="IPR036542">
    <property type="entry name" value="PTS_IIA_lac/cel_sf"/>
</dbReference>
<keyword evidence="1" id="KW-0813">Transport</keyword>
<dbReference type="InterPro" id="IPR003188">
    <property type="entry name" value="PTS_IIA_lac/cel"/>
</dbReference>
<keyword evidence="2" id="KW-0762">Sugar transport</keyword>
<dbReference type="GO" id="GO:0009401">
    <property type="term" value="P:phosphoenolpyruvate-dependent sugar phosphotransferase system"/>
    <property type="evidence" value="ECO:0007669"/>
    <property type="project" value="UniProtKB-KW"/>
</dbReference>
<dbReference type="PANTHER" id="PTHR34382:SF7">
    <property type="entry name" value="PTS SYSTEM N,N'-DIACETYLCHITOBIOSE-SPECIFIC EIIA COMPONENT"/>
    <property type="match status" value="1"/>
</dbReference>
<evidence type="ECO:0000313" key="8">
    <source>
        <dbReference type="EMBL" id="KRN25302.1"/>
    </source>
</evidence>
<feature type="active site" description="Tele-phosphohistidine intermediate" evidence="5">
    <location>
        <position position="78"/>
    </location>
</feature>
<keyword evidence="9" id="KW-1185">Reference proteome</keyword>
<dbReference type="Pfam" id="PF02255">
    <property type="entry name" value="PTS_IIA"/>
    <property type="match status" value="1"/>
</dbReference>
<dbReference type="GO" id="GO:0016740">
    <property type="term" value="F:transferase activity"/>
    <property type="evidence" value="ECO:0007669"/>
    <property type="project" value="UniProtKB-KW"/>
</dbReference>
<dbReference type="PATRIC" id="fig|1423730.4.peg.694"/>
<evidence type="ECO:0000256" key="3">
    <source>
        <dbReference type="ARBA" id="ARBA00022679"/>
    </source>
</evidence>
<name>A0A0R2FCT1_9LACO</name>
<dbReference type="GO" id="GO:0046872">
    <property type="term" value="F:metal ion binding"/>
    <property type="evidence" value="ECO:0007669"/>
    <property type="project" value="UniProtKB-KW"/>
</dbReference>